<dbReference type="GO" id="GO:0046872">
    <property type="term" value="F:metal ion binding"/>
    <property type="evidence" value="ECO:0007669"/>
    <property type="project" value="UniProtKB-KW"/>
</dbReference>
<evidence type="ECO:0000256" key="6">
    <source>
        <dbReference type="ARBA" id="ARBA00023136"/>
    </source>
</evidence>
<gene>
    <name evidence="13" type="primary">LOC117563087</name>
</gene>
<keyword evidence="2 8" id="KW-0812">Transmembrane</keyword>
<feature type="transmembrane region" description="Helical" evidence="8">
    <location>
        <begin position="636"/>
        <end position="656"/>
    </location>
</feature>
<dbReference type="KEGG" id="gacu:117563087"/>
<keyword evidence="4" id="KW-0106">Calcium</keyword>
<feature type="domain" description="G-protein coupled receptors family 2 profile 2" evidence="11">
    <location>
        <begin position="600"/>
        <end position="715"/>
    </location>
</feature>
<feature type="transmembrane region" description="Helical" evidence="8">
    <location>
        <begin position="668"/>
        <end position="686"/>
    </location>
</feature>
<dbReference type="InParanoid" id="A0A6P8W0L1"/>
<dbReference type="PROSITE" id="PS50221">
    <property type="entry name" value="GAIN_B"/>
    <property type="match status" value="1"/>
</dbReference>
<dbReference type="PANTHER" id="PTHR12011">
    <property type="entry name" value="ADHESION G-PROTEIN COUPLED RECEPTOR"/>
    <property type="match status" value="1"/>
</dbReference>
<dbReference type="OrthoDB" id="8951579at2759"/>
<dbReference type="GO" id="GO:0007189">
    <property type="term" value="P:adenylate cyclase-activating G protein-coupled receptor signaling pathway"/>
    <property type="evidence" value="ECO:0007669"/>
    <property type="project" value="TreeGrafter"/>
</dbReference>
<dbReference type="GO" id="GO:0005886">
    <property type="term" value="C:plasma membrane"/>
    <property type="evidence" value="ECO:0007669"/>
    <property type="project" value="TreeGrafter"/>
</dbReference>
<dbReference type="Pfam" id="PF01825">
    <property type="entry name" value="GPS"/>
    <property type="match status" value="1"/>
</dbReference>
<dbReference type="RefSeq" id="XP_034097141.1">
    <property type="nucleotide sequence ID" value="XM_034241250.1"/>
</dbReference>
<dbReference type="PANTHER" id="PTHR12011:SF474">
    <property type="entry name" value="ADHESION G PROTEIN-COUPLED RECEPTOR G11-RELATED"/>
    <property type="match status" value="1"/>
</dbReference>
<feature type="transmembrane region" description="Helical" evidence="8">
    <location>
        <begin position="602"/>
        <end position="624"/>
    </location>
</feature>
<evidence type="ECO:0000256" key="2">
    <source>
        <dbReference type="ARBA" id="ARBA00022692"/>
    </source>
</evidence>
<dbReference type="Gene3D" id="1.20.1070.10">
    <property type="entry name" value="Rhodopsin 7-helix transmembrane proteins"/>
    <property type="match status" value="1"/>
</dbReference>
<dbReference type="AlphaFoldDB" id="A0A6P8W0L1"/>
<keyword evidence="7" id="KW-1015">Disulfide bond</keyword>
<feature type="signal peptide" evidence="9">
    <location>
        <begin position="1"/>
        <end position="20"/>
    </location>
</feature>
<dbReference type="Gene3D" id="2.60.220.50">
    <property type="match status" value="1"/>
</dbReference>
<feature type="domain" description="GAIN-B" evidence="10">
    <location>
        <begin position="443"/>
        <end position="591"/>
    </location>
</feature>
<reference evidence="13" key="1">
    <citation type="submission" date="2025-08" db="UniProtKB">
        <authorList>
            <consortium name="RefSeq"/>
        </authorList>
    </citation>
    <scope>IDENTIFICATION</scope>
</reference>
<dbReference type="InterPro" id="IPR017981">
    <property type="entry name" value="GPCR_2-like_7TM"/>
</dbReference>
<dbReference type="SMART" id="SM00303">
    <property type="entry name" value="GPS"/>
    <property type="match status" value="1"/>
</dbReference>
<evidence type="ECO:0000259" key="11">
    <source>
        <dbReference type="PROSITE" id="PS50261"/>
    </source>
</evidence>
<accession>A0A6P8W0L1</accession>
<dbReference type="GO" id="GO:0004930">
    <property type="term" value="F:G protein-coupled receptor activity"/>
    <property type="evidence" value="ECO:0007669"/>
    <property type="project" value="InterPro"/>
</dbReference>
<keyword evidence="3" id="KW-0479">Metal-binding</keyword>
<dbReference type="Pfam" id="PF22633">
    <property type="entry name" value="F5_F8_type_C_2"/>
    <property type="match status" value="1"/>
</dbReference>
<evidence type="ECO:0000256" key="8">
    <source>
        <dbReference type="SAM" id="Phobius"/>
    </source>
</evidence>
<name>A0A6P8W0L1_GYMAC</name>
<proteinExistence type="predicted"/>
<dbReference type="Gene3D" id="2.60.120.260">
    <property type="entry name" value="Galactose-binding domain-like"/>
    <property type="match status" value="1"/>
</dbReference>
<dbReference type="InterPro" id="IPR057244">
    <property type="entry name" value="GAIN_B"/>
</dbReference>
<dbReference type="GeneID" id="117563087"/>
<dbReference type="InterPro" id="IPR006585">
    <property type="entry name" value="FTP1"/>
</dbReference>
<dbReference type="InterPro" id="IPR046338">
    <property type="entry name" value="GAIN_dom_sf"/>
</dbReference>
<keyword evidence="5 8" id="KW-1133">Transmembrane helix</keyword>
<keyword evidence="12" id="KW-1185">Reference proteome</keyword>
<keyword evidence="9" id="KW-0732">Signal</keyword>
<dbReference type="Proteomes" id="UP000515161">
    <property type="component" value="Unplaced"/>
</dbReference>
<keyword evidence="6 8" id="KW-0472">Membrane</keyword>
<dbReference type="PROSITE" id="PS50261">
    <property type="entry name" value="G_PROTEIN_RECEP_F2_4"/>
    <property type="match status" value="1"/>
</dbReference>
<feature type="non-terminal residue" evidence="13">
    <location>
        <position position="715"/>
    </location>
</feature>
<dbReference type="InterPro" id="IPR000832">
    <property type="entry name" value="GPCR_2_secretin-like"/>
</dbReference>
<feature type="chain" id="PRO_5027568589" evidence="9">
    <location>
        <begin position="21"/>
        <end position="715"/>
    </location>
</feature>
<dbReference type="Pfam" id="PF00002">
    <property type="entry name" value="7tm_2"/>
    <property type="match status" value="1"/>
</dbReference>
<evidence type="ECO:0000256" key="3">
    <source>
        <dbReference type="ARBA" id="ARBA00022723"/>
    </source>
</evidence>
<comment type="subcellular location">
    <subcellularLocation>
        <location evidence="1">Membrane</location>
        <topology evidence="1">Multi-pass membrane protein</topology>
    </subcellularLocation>
</comment>
<evidence type="ECO:0000259" key="10">
    <source>
        <dbReference type="PROSITE" id="PS50221"/>
    </source>
</evidence>
<dbReference type="GO" id="GO:0007166">
    <property type="term" value="P:cell surface receptor signaling pathway"/>
    <property type="evidence" value="ECO:0007669"/>
    <property type="project" value="InterPro"/>
</dbReference>
<evidence type="ECO:0000256" key="1">
    <source>
        <dbReference type="ARBA" id="ARBA00004141"/>
    </source>
</evidence>
<evidence type="ECO:0000256" key="5">
    <source>
        <dbReference type="ARBA" id="ARBA00022989"/>
    </source>
</evidence>
<evidence type="ECO:0000256" key="4">
    <source>
        <dbReference type="ARBA" id="ARBA00022837"/>
    </source>
</evidence>
<sequence length="715" mass="80031">MSWKICVLFAGLLWIHPFSSECGNQQKKELKTFRKCLNQKKSNNFVVEDSVNFFTDARTVWKNGKECTGNRSQDMGGLPATNIAKGGNVTQSSVDREGVPERAINGNRASRWKEGSCIHTSLQIKPWWRLDLLKRYKINNVTITNRKHWRPISNNGAEIRVGNSLDDDGNANHRCAVISSLAAGSSTTFVCNGMEGQYVNIVIPGEEQKLTLCEVEVTGQPSGNTAPTGKWFINWIETLITANNRKEHPRCIVFLQENTSQAEIFEEKLLQIVQHNGSQLLLISNWHAKRNFNMFVLTGRCNTTLTPMKDSNLNCTYSYTGEGPCQVRCFETKKMCKKTRYNEEVCRQIDPNINDKYIINLTNPIENCFKCDNPEKKPEKNLKWNKTSKVIEDGEKVGAAQAVEIMNNMANFITSFEGNSAAVSVAEGISGVLVKKPDPEDIEEISFAYNSPNESMNIVESRDVLGKFSRSVSVSKEAFEKTASLNKTVPFVALFRFNNLASDELNSTVLGNEVLAVEMGTNISNLTDKMSIHFRDITYEGYPSCQSWNGEGSRPNWTDYGCETIQKGNNITCQCSHLTFFAILLAPPNVTISSSDLKNLTMITQVGCGFSLFFLSIVLFMHSLLRRTNASISTRILIYLIVALYLLNLSFLINNFVAKGGNALGCKIMAAAMHYSMLATFTWFAVQAFHLCLQLHVGGKVVIPHYILKVSIISW</sequence>
<evidence type="ECO:0000313" key="12">
    <source>
        <dbReference type="Proteomes" id="UP000515161"/>
    </source>
</evidence>
<evidence type="ECO:0000256" key="7">
    <source>
        <dbReference type="ARBA" id="ARBA00023157"/>
    </source>
</evidence>
<organism evidence="12 13">
    <name type="scientific">Gymnodraco acuticeps</name>
    <name type="common">Antarctic dragonfish</name>
    <dbReference type="NCBI Taxonomy" id="8218"/>
    <lineage>
        <taxon>Eukaryota</taxon>
        <taxon>Metazoa</taxon>
        <taxon>Chordata</taxon>
        <taxon>Craniata</taxon>
        <taxon>Vertebrata</taxon>
        <taxon>Euteleostomi</taxon>
        <taxon>Actinopterygii</taxon>
        <taxon>Neopterygii</taxon>
        <taxon>Teleostei</taxon>
        <taxon>Neoteleostei</taxon>
        <taxon>Acanthomorphata</taxon>
        <taxon>Eupercaria</taxon>
        <taxon>Perciformes</taxon>
        <taxon>Notothenioidei</taxon>
        <taxon>Bathydraconidae</taxon>
        <taxon>Gymnodraco</taxon>
    </lineage>
</organism>
<dbReference type="InterPro" id="IPR008979">
    <property type="entry name" value="Galactose-bd-like_sf"/>
</dbReference>
<evidence type="ECO:0000313" key="13">
    <source>
        <dbReference type="RefSeq" id="XP_034097141.1"/>
    </source>
</evidence>
<dbReference type="InterPro" id="IPR000203">
    <property type="entry name" value="GPS"/>
</dbReference>
<evidence type="ECO:0000256" key="9">
    <source>
        <dbReference type="SAM" id="SignalP"/>
    </source>
</evidence>
<protein>
    <submittedName>
        <fullName evidence="13">Uncharacterized protein LOC117563087</fullName>
    </submittedName>
</protein>
<dbReference type="SMART" id="SM00607">
    <property type="entry name" value="FTP"/>
    <property type="match status" value="1"/>
</dbReference>
<dbReference type="SUPFAM" id="SSF49785">
    <property type="entry name" value="Galactose-binding domain-like"/>
    <property type="match status" value="1"/>
</dbReference>